<evidence type="ECO:0000313" key="2">
    <source>
        <dbReference type="Proteomes" id="UP000267096"/>
    </source>
</evidence>
<organism evidence="3">
    <name type="scientific">Anisakis simplex</name>
    <name type="common">Herring worm</name>
    <dbReference type="NCBI Taxonomy" id="6269"/>
    <lineage>
        <taxon>Eukaryota</taxon>
        <taxon>Metazoa</taxon>
        <taxon>Ecdysozoa</taxon>
        <taxon>Nematoda</taxon>
        <taxon>Chromadorea</taxon>
        <taxon>Rhabditida</taxon>
        <taxon>Spirurina</taxon>
        <taxon>Ascaridomorpha</taxon>
        <taxon>Ascaridoidea</taxon>
        <taxon>Anisakidae</taxon>
        <taxon>Anisakis</taxon>
        <taxon>Anisakis simplex complex</taxon>
    </lineage>
</organism>
<reference evidence="1 2" key="2">
    <citation type="submission" date="2018-11" db="EMBL/GenBank/DDBJ databases">
        <authorList>
            <consortium name="Pathogen Informatics"/>
        </authorList>
    </citation>
    <scope>NUCLEOTIDE SEQUENCE [LARGE SCALE GENOMIC DNA]</scope>
</reference>
<dbReference type="Proteomes" id="UP000267096">
    <property type="component" value="Unassembled WGS sequence"/>
</dbReference>
<gene>
    <name evidence="1" type="ORF">ASIM_LOCUS9692</name>
</gene>
<sequence length="98" mass="11664">MVYFVKTTRALLPLELNTPERASRFTVLDTVVRQFAETAGRRHKRFTHTTRELSLSEHCKYKYEEICSMARASRQRAEEERAERLASKDYSKEDFQFL</sequence>
<accession>A0A0M3JQL1</accession>
<reference evidence="3" key="1">
    <citation type="submission" date="2017-02" db="UniProtKB">
        <authorList>
            <consortium name="WormBaseParasite"/>
        </authorList>
    </citation>
    <scope>IDENTIFICATION</scope>
</reference>
<protein>
    <submittedName>
        <fullName evidence="1 3">Uncharacterized protein</fullName>
    </submittedName>
</protein>
<dbReference type="WBParaSite" id="ASIM_0000996201-mRNA-1">
    <property type="protein sequence ID" value="ASIM_0000996201-mRNA-1"/>
    <property type="gene ID" value="ASIM_0000996201"/>
</dbReference>
<dbReference type="AlphaFoldDB" id="A0A0M3JQL1"/>
<name>A0A0M3JQL1_ANISI</name>
<evidence type="ECO:0000313" key="1">
    <source>
        <dbReference type="EMBL" id="VDK41359.1"/>
    </source>
</evidence>
<proteinExistence type="predicted"/>
<keyword evidence="2" id="KW-1185">Reference proteome</keyword>
<dbReference type="EMBL" id="UYRR01030628">
    <property type="protein sequence ID" value="VDK41359.1"/>
    <property type="molecule type" value="Genomic_DNA"/>
</dbReference>
<evidence type="ECO:0000313" key="3">
    <source>
        <dbReference type="WBParaSite" id="ASIM_0000996201-mRNA-1"/>
    </source>
</evidence>